<dbReference type="EMBL" id="ANNX02000082">
    <property type="protein sequence ID" value="KYC34458.1"/>
    <property type="molecule type" value="Genomic_DNA"/>
</dbReference>
<evidence type="ECO:0000313" key="2">
    <source>
        <dbReference type="Proteomes" id="UP000076925"/>
    </source>
</evidence>
<proteinExistence type="predicted"/>
<reference evidence="1 2" key="1">
    <citation type="journal article" date="2013" name="Genome Biol. Evol.">
        <title>Genomes of Stigonematalean cyanobacteria (subsection V) and the evolution of oxygenic photosynthesis from prokaryotes to plastids.</title>
        <authorList>
            <person name="Dagan T."/>
            <person name="Roettger M."/>
            <person name="Stucken K."/>
            <person name="Landan G."/>
            <person name="Koch R."/>
            <person name="Major P."/>
            <person name="Gould S.B."/>
            <person name="Goremykin V.V."/>
            <person name="Rippka R."/>
            <person name="Tandeau de Marsac N."/>
            <person name="Gugger M."/>
            <person name="Lockhart P.J."/>
            <person name="Allen J.F."/>
            <person name="Brune I."/>
            <person name="Maus I."/>
            <person name="Puhler A."/>
            <person name="Martin W.F."/>
        </authorList>
    </citation>
    <scope>NUCLEOTIDE SEQUENCE [LARGE SCALE GENOMIC DNA]</scope>
    <source>
        <strain evidence="1 2">PCC 7110</strain>
    </source>
</reference>
<dbReference type="Proteomes" id="UP000076925">
    <property type="component" value="Unassembled WGS sequence"/>
</dbReference>
<evidence type="ECO:0000313" key="1">
    <source>
        <dbReference type="EMBL" id="KYC34458.1"/>
    </source>
</evidence>
<sequence>MIHRYIIWILALIPPVLGVLYLSLLYFDVLAGVRPSAESTVAYFGLFLSYYGFLFSLFAALEIKALSNKYYFRIRSPEINKKLLLIARKMNEFSREPISEIRSQPFISEIPVILRSAKRVKNKEVIKVAKNAERSFKKMTSGFNSNYLSTMNAGQADGYWDVHQIVSELADEIRTQIDDVRAAQ</sequence>
<dbReference type="STRING" id="128403.WA1_51750"/>
<organism evidence="1 2">
    <name type="scientific">Scytonema hofmannii PCC 7110</name>
    <dbReference type="NCBI Taxonomy" id="128403"/>
    <lineage>
        <taxon>Bacteria</taxon>
        <taxon>Bacillati</taxon>
        <taxon>Cyanobacteriota</taxon>
        <taxon>Cyanophyceae</taxon>
        <taxon>Nostocales</taxon>
        <taxon>Scytonemataceae</taxon>
        <taxon>Scytonema</taxon>
    </lineage>
</organism>
<gene>
    <name evidence="1" type="ORF">WA1_51750</name>
</gene>
<accession>A0A139WPV0</accession>
<dbReference type="AlphaFoldDB" id="A0A139WPV0"/>
<protein>
    <submittedName>
        <fullName evidence="1">Uncharacterized protein</fullName>
    </submittedName>
</protein>
<keyword evidence="2" id="KW-1185">Reference proteome</keyword>
<name>A0A139WPV0_9CYAN</name>
<dbReference type="OrthoDB" id="9998477at2"/>
<comment type="caution">
    <text evidence="1">The sequence shown here is derived from an EMBL/GenBank/DDBJ whole genome shotgun (WGS) entry which is preliminary data.</text>
</comment>